<evidence type="ECO:0008006" key="4">
    <source>
        <dbReference type="Google" id="ProtNLM"/>
    </source>
</evidence>
<dbReference type="EMBL" id="BAAACA010000014">
    <property type="protein sequence ID" value="GAA0598048.1"/>
    <property type="molecule type" value="Genomic_DNA"/>
</dbReference>
<reference evidence="2 3" key="1">
    <citation type="journal article" date="2019" name="Int. J. Syst. Evol. Microbiol.">
        <title>The Global Catalogue of Microorganisms (GCM) 10K type strain sequencing project: providing services to taxonomists for standard genome sequencing and annotation.</title>
        <authorList>
            <consortium name="The Broad Institute Genomics Platform"/>
            <consortium name="The Broad Institute Genome Sequencing Center for Infectious Disease"/>
            <person name="Wu L."/>
            <person name="Ma J."/>
        </authorList>
    </citation>
    <scope>NUCLEOTIDE SEQUENCE [LARGE SCALE GENOMIC DNA]</scope>
    <source>
        <strain evidence="2 3">JCM 5067</strain>
    </source>
</reference>
<dbReference type="RefSeq" id="WP_344074017.1">
    <property type="nucleotide sequence ID" value="NZ_BAAACA010000014.1"/>
</dbReference>
<evidence type="ECO:0000256" key="1">
    <source>
        <dbReference type="SAM" id="SignalP"/>
    </source>
</evidence>
<name>A0ABN1FUF6_9ACTN</name>
<evidence type="ECO:0000313" key="2">
    <source>
        <dbReference type="EMBL" id="GAA0598048.1"/>
    </source>
</evidence>
<sequence>MHFALPRTAVLGALLMGAALTPTVANAAAGTSPASAPAAAKVSASSAGTTVTVNRDARTGTFTATGCHGTTCIYVNGSGLYVNYATVTNRNGDPTGRGVISSTWDGQTHYGPWLGKYGSWRWDYYVSMNQNNKVCGSIEGRDVACLTIHR</sequence>
<comment type="caution">
    <text evidence="2">The sequence shown here is derived from an EMBL/GenBank/DDBJ whole genome shotgun (WGS) entry which is preliminary data.</text>
</comment>
<keyword evidence="1" id="KW-0732">Signal</keyword>
<evidence type="ECO:0000313" key="3">
    <source>
        <dbReference type="Proteomes" id="UP001500668"/>
    </source>
</evidence>
<accession>A0ABN1FUF6</accession>
<proteinExistence type="predicted"/>
<feature type="chain" id="PRO_5046175946" description="Secreted protein" evidence="1">
    <location>
        <begin position="28"/>
        <end position="150"/>
    </location>
</feature>
<feature type="signal peptide" evidence="1">
    <location>
        <begin position="1"/>
        <end position="27"/>
    </location>
</feature>
<gene>
    <name evidence="2" type="ORF">GCM10010394_29530</name>
</gene>
<organism evidence="2 3">
    <name type="scientific">Streptomyces crystallinus</name>
    <dbReference type="NCBI Taxonomy" id="68191"/>
    <lineage>
        <taxon>Bacteria</taxon>
        <taxon>Bacillati</taxon>
        <taxon>Actinomycetota</taxon>
        <taxon>Actinomycetes</taxon>
        <taxon>Kitasatosporales</taxon>
        <taxon>Streptomycetaceae</taxon>
        <taxon>Streptomyces</taxon>
    </lineage>
</organism>
<dbReference type="Proteomes" id="UP001500668">
    <property type="component" value="Unassembled WGS sequence"/>
</dbReference>
<keyword evidence="3" id="KW-1185">Reference proteome</keyword>
<protein>
    <recommendedName>
        <fullName evidence="4">Secreted protein</fullName>
    </recommendedName>
</protein>